<organism evidence="3 4">
    <name type="scientific">Plasmodium gonderi</name>
    <dbReference type="NCBI Taxonomy" id="77519"/>
    <lineage>
        <taxon>Eukaryota</taxon>
        <taxon>Sar</taxon>
        <taxon>Alveolata</taxon>
        <taxon>Apicomplexa</taxon>
        <taxon>Aconoidasida</taxon>
        <taxon>Haemosporida</taxon>
        <taxon>Plasmodiidae</taxon>
        <taxon>Plasmodium</taxon>
        <taxon>Plasmodium (Plasmodium)</taxon>
    </lineage>
</organism>
<dbReference type="EMBL" id="BDQF01000234">
    <property type="protein sequence ID" value="GAW84322.1"/>
    <property type="molecule type" value="Genomic_DNA"/>
</dbReference>
<evidence type="ECO:0000256" key="1">
    <source>
        <dbReference type="SAM" id="MobiDB-lite"/>
    </source>
</evidence>
<evidence type="ECO:0000313" key="3">
    <source>
        <dbReference type="EMBL" id="GAW84322.1"/>
    </source>
</evidence>
<feature type="compositionally biased region" description="Polar residues" evidence="1">
    <location>
        <begin position="434"/>
        <end position="445"/>
    </location>
</feature>
<feature type="compositionally biased region" description="Basic residues" evidence="1">
    <location>
        <begin position="419"/>
        <end position="430"/>
    </location>
</feature>
<sequence>MMALTEDQLVCFFRLLKKIYDSVSDVLFSKKNYNILDDNVKNHESNNYCNLFSTFEYKYKGIKDLCQKIAKNLKELPSLNNVGKTYRDRCSYMNYWAYNEILKKYQSNFVVIDRDLADKLFDVVFNINKDHLSLDYRCYIPFEGDFFKWKNLKILHDYFRNVDEIESNIDSIEKDKCEEYDKYIQLIKPIYDIYAGKCCTWEDECPFFLCDYKYDHHVILHKLKKRCNGTSYSRTPDSDTKRKIRHEEDNSDYITLPNLQLLGAKHEATVKAKSTKKYIYANVDETKTPTTYKYLRCRKWFINKGEKDDDLSTFARCYETPVRQESFDKVFISSAIKNQRDTIILDLKSTDFDSTIRDASDMLETPNHISKTITFRIGASIVLFLGIAMVFFIYFKVNKNSYRNFTPLGSWIKNRTRKNKTVKKNHKVQRRNLPPNTSPRRANANIPNKTIRIMYDS</sequence>
<keyword evidence="2" id="KW-0812">Transmembrane</keyword>
<proteinExistence type="predicted"/>
<name>A0A1Y1JU99_PLAGO</name>
<dbReference type="Pfam" id="PF05795">
    <property type="entry name" value="Plasmodium_Vir"/>
    <property type="match status" value="1"/>
</dbReference>
<keyword evidence="4" id="KW-1185">Reference proteome</keyword>
<feature type="transmembrane region" description="Helical" evidence="2">
    <location>
        <begin position="373"/>
        <end position="395"/>
    </location>
</feature>
<keyword evidence="2" id="KW-1133">Transmembrane helix</keyword>
<protein>
    <submittedName>
        <fullName evidence="3">Variable surface protein</fullName>
    </submittedName>
</protein>
<dbReference type="AlphaFoldDB" id="A0A1Y1JU99"/>
<gene>
    <name evidence="3" type="ORF">PGO_002320</name>
</gene>
<dbReference type="InterPro" id="IPR008780">
    <property type="entry name" value="Plasmodium_Vir"/>
</dbReference>
<feature type="region of interest" description="Disordered" evidence="1">
    <location>
        <begin position="419"/>
        <end position="445"/>
    </location>
</feature>
<dbReference type="Proteomes" id="UP000195521">
    <property type="component" value="Unassembled WGS sequence"/>
</dbReference>
<keyword evidence="2" id="KW-0472">Membrane</keyword>
<dbReference type="OrthoDB" id="383114at2759"/>
<dbReference type="RefSeq" id="XP_028546911.1">
    <property type="nucleotide sequence ID" value="XM_028691110.1"/>
</dbReference>
<reference evidence="4" key="1">
    <citation type="submission" date="2017-04" db="EMBL/GenBank/DDBJ databases">
        <title>Plasmodium gonderi genome.</title>
        <authorList>
            <person name="Arisue N."/>
            <person name="Honma H."/>
            <person name="Kawai S."/>
            <person name="Tougan T."/>
            <person name="Tanabe K."/>
            <person name="Horii T."/>
        </authorList>
    </citation>
    <scope>NUCLEOTIDE SEQUENCE [LARGE SCALE GENOMIC DNA]</scope>
    <source>
        <strain evidence="4">ATCC 30045</strain>
    </source>
</reference>
<comment type="caution">
    <text evidence="3">The sequence shown here is derived from an EMBL/GenBank/DDBJ whole genome shotgun (WGS) entry which is preliminary data.</text>
</comment>
<evidence type="ECO:0000313" key="4">
    <source>
        <dbReference type="Proteomes" id="UP000195521"/>
    </source>
</evidence>
<dbReference type="GeneID" id="39745130"/>
<accession>A0A1Y1JU99</accession>
<evidence type="ECO:0000256" key="2">
    <source>
        <dbReference type="SAM" id="Phobius"/>
    </source>
</evidence>